<dbReference type="Pfam" id="PF02995">
    <property type="entry name" value="DUF229"/>
    <property type="match status" value="1"/>
</dbReference>
<accession>A0AAN8FJN2</accession>
<proteinExistence type="predicted"/>
<dbReference type="EMBL" id="WIXE01018407">
    <property type="protein sequence ID" value="KAK5970945.1"/>
    <property type="molecule type" value="Genomic_DNA"/>
</dbReference>
<dbReference type="PANTHER" id="PTHR10974:SF6">
    <property type="entry name" value="PROTEIN CBG19234"/>
    <property type="match status" value="1"/>
</dbReference>
<protein>
    <submittedName>
        <fullName evidence="1">Uncharacterized protein</fullName>
    </submittedName>
</protein>
<keyword evidence="2" id="KW-1185">Reference proteome</keyword>
<dbReference type="InterPro" id="IPR017850">
    <property type="entry name" value="Alkaline_phosphatase_core_sf"/>
</dbReference>
<dbReference type="CDD" id="cd16021">
    <property type="entry name" value="ALP_like"/>
    <property type="match status" value="1"/>
</dbReference>
<evidence type="ECO:0000313" key="2">
    <source>
        <dbReference type="Proteomes" id="UP001331761"/>
    </source>
</evidence>
<dbReference type="AlphaFoldDB" id="A0AAN8FJN2"/>
<dbReference type="Gene3D" id="3.40.720.10">
    <property type="entry name" value="Alkaline Phosphatase, subunit A"/>
    <property type="match status" value="1"/>
</dbReference>
<reference evidence="1 2" key="1">
    <citation type="submission" date="2019-10" db="EMBL/GenBank/DDBJ databases">
        <title>Assembly and Annotation for the nematode Trichostrongylus colubriformis.</title>
        <authorList>
            <person name="Martin J."/>
        </authorList>
    </citation>
    <scope>NUCLEOTIDE SEQUENCE [LARGE SCALE GENOMIC DNA]</scope>
    <source>
        <strain evidence="1">G859</strain>
        <tissue evidence="1">Whole worm</tissue>
    </source>
</reference>
<evidence type="ECO:0000313" key="1">
    <source>
        <dbReference type="EMBL" id="KAK5970945.1"/>
    </source>
</evidence>
<dbReference type="GO" id="GO:0005615">
    <property type="term" value="C:extracellular space"/>
    <property type="evidence" value="ECO:0007669"/>
    <property type="project" value="TreeGrafter"/>
</dbReference>
<dbReference type="Proteomes" id="UP001331761">
    <property type="component" value="Unassembled WGS sequence"/>
</dbReference>
<name>A0AAN8FJN2_TRICO</name>
<comment type="caution">
    <text evidence="1">The sequence shown here is derived from an EMBL/GenBank/DDBJ whole genome shotgun (WGS) entry which is preliminary data.</text>
</comment>
<organism evidence="1 2">
    <name type="scientific">Trichostrongylus colubriformis</name>
    <name type="common">Black scour worm</name>
    <dbReference type="NCBI Taxonomy" id="6319"/>
    <lineage>
        <taxon>Eukaryota</taxon>
        <taxon>Metazoa</taxon>
        <taxon>Ecdysozoa</taxon>
        <taxon>Nematoda</taxon>
        <taxon>Chromadorea</taxon>
        <taxon>Rhabditida</taxon>
        <taxon>Rhabditina</taxon>
        <taxon>Rhabditomorpha</taxon>
        <taxon>Strongyloidea</taxon>
        <taxon>Trichostrongylidae</taxon>
        <taxon>Trichostrongylus</taxon>
    </lineage>
</organism>
<dbReference type="PANTHER" id="PTHR10974">
    <property type="entry name" value="FI08016P-RELATED"/>
    <property type="match status" value="1"/>
</dbReference>
<gene>
    <name evidence="1" type="ORF">GCK32_000969</name>
</gene>
<dbReference type="InterPro" id="IPR004245">
    <property type="entry name" value="DUF229"/>
</dbReference>
<sequence length="442" mass="50434">MVNLFPILVGDIPEALVEPMNDRSGDINTQWILPTEKKLNPSQLPLLWKMMREKFGCRTMLNDDIGVKERGMFHYPDHEFQQGFTSQPTDHYYRAYYIAVYKNWVYSICKDGDQMQREFIDLWRRFANKYKDICHFGFTFITTLTHEAGLIIETVDEQVRSSLENLHVSGALDNSVSIIMGDHGNRIGFVRYSYTGTIEERMPLMAIRLPTDFRMKYPKEYANFLENKWKLTSNFDIHQTLRDVVLMRLGAARTDASASSGRGISLFDKIPATRSCRDAYIAENFCTCLIDRHNISKTSGGNPADKANSTTKIYQAAISTWIERSNLDACFDRSDISIIGDVKILGLNPLVRHGLRSKSNITLVNDARKKDPKMDFLYHELVISIGMPSGDRPQLTFRIEEEVSKKQFRVAFEPSVRIPPSKCAGLSVFDICACLSSLPSSE</sequence>
<dbReference type="SUPFAM" id="SSF53649">
    <property type="entry name" value="Alkaline phosphatase-like"/>
    <property type="match status" value="1"/>
</dbReference>